<proteinExistence type="predicted"/>
<comment type="caution">
    <text evidence="2">The sequence shown here is derived from an EMBL/GenBank/DDBJ whole genome shotgun (WGS) entry which is preliminary data.</text>
</comment>
<dbReference type="Gene3D" id="1.10.260.40">
    <property type="entry name" value="lambda repressor-like DNA-binding domains"/>
    <property type="match status" value="1"/>
</dbReference>
<name>A0A326TZU0_THEHA</name>
<dbReference type="InterPro" id="IPR010982">
    <property type="entry name" value="Lambda_DNA-bd_dom_sf"/>
</dbReference>
<reference evidence="2 3" key="1">
    <citation type="submission" date="2018-06" db="EMBL/GenBank/DDBJ databases">
        <title>Genomic Encyclopedia of Archaeal and Bacterial Type Strains, Phase II (KMG-II): from individual species to whole genera.</title>
        <authorList>
            <person name="Goeker M."/>
        </authorList>
    </citation>
    <scope>NUCLEOTIDE SEQUENCE [LARGE SCALE GENOMIC DNA]</scope>
    <source>
        <strain evidence="2 3">ATCC BAA-1881</strain>
    </source>
</reference>
<keyword evidence="3" id="KW-1185">Reference proteome</keyword>
<dbReference type="Proteomes" id="UP000248806">
    <property type="component" value="Unassembled WGS sequence"/>
</dbReference>
<dbReference type="SUPFAM" id="SSF47413">
    <property type="entry name" value="lambda repressor-like DNA-binding domains"/>
    <property type="match status" value="1"/>
</dbReference>
<dbReference type="Pfam" id="PF13401">
    <property type="entry name" value="AAA_22"/>
    <property type="match status" value="1"/>
</dbReference>
<accession>A0A326TZU0</accession>
<dbReference type="RefSeq" id="WP_137686134.1">
    <property type="nucleotide sequence ID" value="NZ_BIFX01000001.1"/>
</dbReference>
<feature type="domain" description="HTH cro/C1-type" evidence="1">
    <location>
        <begin position="13"/>
        <end position="67"/>
    </location>
</feature>
<evidence type="ECO:0000313" key="2">
    <source>
        <dbReference type="EMBL" id="PZW23330.1"/>
    </source>
</evidence>
<evidence type="ECO:0000259" key="1">
    <source>
        <dbReference type="PROSITE" id="PS50943"/>
    </source>
</evidence>
<dbReference type="AlphaFoldDB" id="A0A326TZU0"/>
<gene>
    <name evidence="2" type="ORF">EI42_05128</name>
</gene>
<dbReference type="GO" id="GO:0003677">
    <property type="term" value="F:DNA binding"/>
    <property type="evidence" value="ECO:0007669"/>
    <property type="project" value="InterPro"/>
</dbReference>
<dbReference type="CDD" id="cd00093">
    <property type="entry name" value="HTH_XRE"/>
    <property type="match status" value="1"/>
</dbReference>
<dbReference type="SUPFAM" id="SSF52540">
    <property type="entry name" value="P-loop containing nucleoside triphosphate hydrolases"/>
    <property type="match status" value="1"/>
</dbReference>
<evidence type="ECO:0000313" key="3">
    <source>
        <dbReference type="Proteomes" id="UP000248806"/>
    </source>
</evidence>
<dbReference type="InterPro" id="IPR027417">
    <property type="entry name" value="P-loop_NTPase"/>
</dbReference>
<dbReference type="InterPro" id="IPR049945">
    <property type="entry name" value="AAA_22"/>
</dbReference>
<dbReference type="GO" id="GO:0016887">
    <property type="term" value="F:ATP hydrolysis activity"/>
    <property type="evidence" value="ECO:0007669"/>
    <property type="project" value="InterPro"/>
</dbReference>
<organism evidence="2 3">
    <name type="scientific">Thermosporothrix hazakensis</name>
    <dbReference type="NCBI Taxonomy" id="644383"/>
    <lineage>
        <taxon>Bacteria</taxon>
        <taxon>Bacillati</taxon>
        <taxon>Chloroflexota</taxon>
        <taxon>Ktedonobacteria</taxon>
        <taxon>Ktedonobacterales</taxon>
        <taxon>Thermosporotrichaceae</taxon>
        <taxon>Thermosporothrix</taxon>
    </lineage>
</organism>
<dbReference type="SMART" id="SM00530">
    <property type="entry name" value="HTH_XRE"/>
    <property type="match status" value="1"/>
</dbReference>
<dbReference type="PROSITE" id="PS50943">
    <property type="entry name" value="HTH_CROC1"/>
    <property type="match status" value="1"/>
</dbReference>
<sequence length="354" mass="40526">MKKPEEAIPNQLLRSARESLGWTQEELAERLGTTGVTISRWESGITVPNRHFRQKLCSLYGRSPQDLGLLQLAPSISLTIAHPPKRKRHASPFLFNEPLTDIHEFYGRHRARETLIHRVSRQASTIIVGPGRIGKTWLIDYLRLSAPLELGVRFCIGYLDAATPSCRTITGFAREATEALGLSAQIRERGLLTLEQGLKLFRATNRVPVLCIDEFESLCKQRHFTATFFRNLRSLTRTYGLVLVLASCLPLSTYLKREEDTSSFFNIFEQITLEPFQRPEAEQFIHDKSIQAGFTPYEQRYLWRYGADSNNTWPPLRLQLVGKLLLEERGQCGGYHPDRNFARKLQKTYYGALS</sequence>
<dbReference type="OrthoDB" id="157786at2"/>
<dbReference type="Pfam" id="PF01381">
    <property type="entry name" value="HTH_3"/>
    <property type="match status" value="1"/>
</dbReference>
<dbReference type="InterPro" id="IPR001387">
    <property type="entry name" value="Cro/C1-type_HTH"/>
</dbReference>
<dbReference type="Gene3D" id="3.40.50.300">
    <property type="entry name" value="P-loop containing nucleotide triphosphate hydrolases"/>
    <property type="match status" value="1"/>
</dbReference>
<protein>
    <submittedName>
        <fullName evidence="2">AAA domain-containing protein</fullName>
    </submittedName>
</protein>
<dbReference type="EMBL" id="QKUF01000027">
    <property type="protein sequence ID" value="PZW23330.1"/>
    <property type="molecule type" value="Genomic_DNA"/>
</dbReference>